<reference evidence="2 3" key="1">
    <citation type="submission" date="2017-03" db="EMBL/GenBank/DDBJ databases">
        <authorList>
            <person name="Afonso C.L."/>
            <person name="Miller P.J."/>
            <person name="Scott M.A."/>
            <person name="Spackman E."/>
            <person name="Goraichik I."/>
            <person name="Dimitrov K.M."/>
            <person name="Suarez D.L."/>
            <person name="Swayne D.E."/>
        </authorList>
    </citation>
    <scope>NUCLEOTIDE SEQUENCE [LARGE SCALE GENOMIC DNA]</scope>
    <source>
        <strain evidence="2 3">CECT 7023</strain>
    </source>
</reference>
<gene>
    <name evidence="2" type="ORF">ROA7023_03762</name>
</gene>
<feature type="domain" description="TniQ" evidence="1">
    <location>
        <begin position="9"/>
        <end position="121"/>
    </location>
</feature>
<keyword evidence="3" id="KW-1185">Reference proteome</keyword>
<dbReference type="OrthoDB" id="7820794at2"/>
<name>A0A1Y5TV91_9RHOB</name>
<evidence type="ECO:0000313" key="2">
    <source>
        <dbReference type="EMBL" id="SLN74010.1"/>
    </source>
</evidence>
<sequence length="263" mass="29084">MTPRPLPKTVAPLPDELLSGWLSRLAAANYCDDAELLAHIEIDTTHGASLDFNVDAAAAEKISDAARTNPDIVRSLTFPTMTPAEALLTARVPFQSCPECSRRGLLLRHWRRAWAFDCQVCGTRLVQTLGKPRGEQISEKLVNRARRGAGMLECAAQLSSPKQLRRAMRAVTFAMSLVTFRGEPLFALQSHRQEVRLFCLAAIAAARSRPLVKAAIVSSDIDDYARVALLRTFEKEQRLLAAVDHIAQRRARSIGPMAVESHY</sequence>
<dbReference type="InterPro" id="IPR009492">
    <property type="entry name" value="TniQ"/>
</dbReference>
<evidence type="ECO:0000259" key="1">
    <source>
        <dbReference type="Pfam" id="PF06527"/>
    </source>
</evidence>
<dbReference type="AlphaFoldDB" id="A0A1Y5TV91"/>
<protein>
    <recommendedName>
        <fullName evidence="1">TniQ domain-containing protein</fullName>
    </recommendedName>
</protein>
<proteinExistence type="predicted"/>
<dbReference type="EMBL" id="FWFZ01000029">
    <property type="protein sequence ID" value="SLN74010.1"/>
    <property type="molecule type" value="Genomic_DNA"/>
</dbReference>
<dbReference type="Proteomes" id="UP000193900">
    <property type="component" value="Unassembled WGS sequence"/>
</dbReference>
<dbReference type="Pfam" id="PF06527">
    <property type="entry name" value="TniQ"/>
    <property type="match status" value="1"/>
</dbReference>
<evidence type="ECO:0000313" key="3">
    <source>
        <dbReference type="Proteomes" id="UP000193900"/>
    </source>
</evidence>
<organism evidence="2 3">
    <name type="scientific">Roseisalinus antarcticus</name>
    <dbReference type="NCBI Taxonomy" id="254357"/>
    <lineage>
        <taxon>Bacteria</taxon>
        <taxon>Pseudomonadati</taxon>
        <taxon>Pseudomonadota</taxon>
        <taxon>Alphaproteobacteria</taxon>
        <taxon>Rhodobacterales</taxon>
        <taxon>Roseobacteraceae</taxon>
        <taxon>Roseisalinus</taxon>
    </lineage>
</organism>
<accession>A0A1Y5TV91</accession>